<dbReference type="Pfam" id="PF13963">
    <property type="entry name" value="Transpos_assoc"/>
    <property type="match status" value="1"/>
</dbReference>
<evidence type="ECO:0000259" key="1">
    <source>
        <dbReference type="Pfam" id="PF13963"/>
    </source>
</evidence>
<keyword evidence="3" id="KW-1185">Reference proteome</keyword>
<dbReference type="Proteomes" id="UP001188597">
    <property type="component" value="Unassembled WGS sequence"/>
</dbReference>
<reference evidence="2" key="1">
    <citation type="submission" date="2022-12" db="EMBL/GenBank/DDBJ databases">
        <title>Draft genome assemblies for two species of Escallonia (Escalloniales).</title>
        <authorList>
            <person name="Chanderbali A."/>
            <person name="Dervinis C."/>
            <person name="Anghel I."/>
            <person name="Soltis D."/>
            <person name="Soltis P."/>
            <person name="Zapata F."/>
        </authorList>
    </citation>
    <scope>NUCLEOTIDE SEQUENCE</scope>
    <source>
        <strain evidence="2">UCBG64.0493</strain>
        <tissue evidence="2">Leaf</tissue>
    </source>
</reference>
<evidence type="ECO:0000313" key="3">
    <source>
        <dbReference type="Proteomes" id="UP001188597"/>
    </source>
</evidence>
<comment type="caution">
    <text evidence="2">The sequence shown here is derived from an EMBL/GenBank/DDBJ whole genome shotgun (WGS) entry which is preliminary data.</text>
</comment>
<name>A0AA88WJ01_9ASTE</name>
<gene>
    <name evidence="2" type="ORF">RJ639_041146</name>
</gene>
<protein>
    <recommendedName>
        <fullName evidence="1">Transposase-associated domain-containing protein</fullName>
    </recommendedName>
</protein>
<sequence length="405" mass="45885">MGYIIKNVPRRDIAELFLVLHSELGLDFAITWKVDLQQTLCLVELRFLVLLCGDSGDDGTDKEELVLQVLEANFTTGVQETKHYRRYRMNPPYSEDRCITTQFIRKEVLNCMKEDTMDKEWLNLSRASPAYYQGVNSFLDFAFDKVGTTSGEILCPCTRCVNCLFQDRDTVEEHLVGRGFASHYRVWTEHGEVEGDANLTPDDDVGNEDAMTEVDAEVNLMLKLARGPTMCASVWARETQKFVGYNNYRQMYTGAEREMIAWLGTLARKSNIFPIHTASFRDFTQDDMDVVWAEIMYMKDGKIRSRTEMYIVSRTHKDGTVLESAKGKLSSVAVAHWSVLPMWRLVVASSCTAVGHLAIARHCQLHNVTGTGTARETIQCSDLVTTRARVLGQWPSPSSIVTDSR</sequence>
<dbReference type="AlphaFoldDB" id="A0AA88WJ01"/>
<organism evidence="2 3">
    <name type="scientific">Escallonia herrerae</name>
    <dbReference type="NCBI Taxonomy" id="1293975"/>
    <lineage>
        <taxon>Eukaryota</taxon>
        <taxon>Viridiplantae</taxon>
        <taxon>Streptophyta</taxon>
        <taxon>Embryophyta</taxon>
        <taxon>Tracheophyta</taxon>
        <taxon>Spermatophyta</taxon>
        <taxon>Magnoliopsida</taxon>
        <taxon>eudicotyledons</taxon>
        <taxon>Gunneridae</taxon>
        <taxon>Pentapetalae</taxon>
        <taxon>asterids</taxon>
        <taxon>campanulids</taxon>
        <taxon>Escalloniales</taxon>
        <taxon>Escalloniaceae</taxon>
        <taxon>Escallonia</taxon>
    </lineage>
</organism>
<proteinExistence type="predicted"/>
<dbReference type="EMBL" id="JAVXUP010000496">
    <property type="protein sequence ID" value="KAK3026560.1"/>
    <property type="molecule type" value="Genomic_DNA"/>
</dbReference>
<evidence type="ECO:0000313" key="2">
    <source>
        <dbReference type="EMBL" id="KAK3026560.1"/>
    </source>
</evidence>
<accession>A0AA88WJ01</accession>
<feature type="domain" description="Transposase-associated" evidence="1">
    <location>
        <begin position="119"/>
        <end position="192"/>
    </location>
</feature>
<dbReference type="InterPro" id="IPR029480">
    <property type="entry name" value="Transpos_assoc"/>
</dbReference>